<gene>
    <name evidence="2" type="ORF">S01H1_25579</name>
</gene>
<reference evidence="2" key="1">
    <citation type="journal article" date="2014" name="Front. Microbiol.">
        <title>High frequency of phylogenetically diverse reductive dehalogenase-homologous genes in deep subseafloor sedimentary metagenomes.</title>
        <authorList>
            <person name="Kawai M."/>
            <person name="Futagami T."/>
            <person name="Toyoda A."/>
            <person name="Takaki Y."/>
            <person name="Nishi S."/>
            <person name="Hori S."/>
            <person name="Arai W."/>
            <person name="Tsubouchi T."/>
            <person name="Morono Y."/>
            <person name="Uchiyama I."/>
            <person name="Ito T."/>
            <person name="Fujiyama A."/>
            <person name="Inagaki F."/>
            <person name="Takami H."/>
        </authorList>
    </citation>
    <scope>NUCLEOTIDE SEQUENCE</scope>
    <source>
        <strain evidence="2">Expedition CK06-06</strain>
    </source>
</reference>
<comment type="caution">
    <text evidence="2">The sequence shown here is derived from an EMBL/GenBank/DDBJ whole genome shotgun (WGS) entry which is preliminary data.</text>
</comment>
<dbReference type="InterPro" id="IPR029045">
    <property type="entry name" value="ClpP/crotonase-like_dom_sf"/>
</dbReference>
<evidence type="ECO:0000313" key="2">
    <source>
        <dbReference type="EMBL" id="GAF90716.1"/>
    </source>
</evidence>
<dbReference type="GO" id="GO:0006508">
    <property type="term" value="P:proteolysis"/>
    <property type="evidence" value="ECO:0007669"/>
    <property type="project" value="InterPro"/>
</dbReference>
<proteinExistence type="predicted"/>
<feature type="non-terminal residue" evidence="2">
    <location>
        <position position="211"/>
    </location>
</feature>
<feature type="domain" description="Peptidase S49" evidence="1">
    <location>
        <begin position="109"/>
        <end position="211"/>
    </location>
</feature>
<evidence type="ECO:0000259" key="1">
    <source>
        <dbReference type="Pfam" id="PF01343"/>
    </source>
</evidence>
<dbReference type="PANTHER" id="PTHR33209">
    <property type="entry name" value="PROTEASE 4"/>
    <property type="match status" value="1"/>
</dbReference>
<protein>
    <recommendedName>
        <fullName evidence="1">Peptidase S49 domain-containing protein</fullName>
    </recommendedName>
</protein>
<sequence>MLRMPKYPLLALAVCLIAAPLSRANGETKEDAKAVVAVFAFDRPMLEKPRGEDFPLFSSIKQPTLKDVVQRLKKAKDDNNVKAVVLLLDEVSLNLAQIEELCQALDGIKAAGKEVYAHVDSAVTMRTLVLAAGASRISATPTTIIMITGFNAESPYVRGLLDMIGVKPDFLTCGEYKSAAEIFMRTGPSPEAVRMRNWLLDSLYESYLKTV</sequence>
<dbReference type="PANTHER" id="PTHR33209:SF2">
    <property type="entry name" value="CHROMOSOME UNDETERMINED SCAFFOLD_55, WHOLE GENOME SHOTGUN SEQUENCE"/>
    <property type="match status" value="1"/>
</dbReference>
<dbReference type="InterPro" id="IPR047217">
    <property type="entry name" value="S49_SppA_67K_type_N"/>
</dbReference>
<dbReference type="EMBL" id="BARS01015460">
    <property type="protein sequence ID" value="GAF90716.1"/>
    <property type="molecule type" value="Genomic_DNA"/>
</dbReference>
<dbReference type="InterPro" id="IPR002142">
    <property type="entry name" value="Peptidase_S49"/>
</dbReference>
<dbReference type="Gene3D" id="3.90.226.10">
    <property type="entry name" value="2-enoyl-CoA Hydratase, Chain A, domain 1"/>
    <property type="match status" value="1"/>
</dbReference>
<dbReference type="Pfam" id="PF01343">
    <property type="entry name" value="Peptidase_S49"/>
    <property type="match status" value="1"/>
</dbReference>
<organism evidence="2">
    <name type="scientific">marine sediment metagenome</name>
    <dbReference type="NCBI Taxonomy" id="412755"/>
    <lineage>
        <taxon>unclassified sequences</taxon>
        <taxon>metagenomes</taxon>
        <taxon>ecological metagenomes</taxon>
    </lineage>
</organism>
<name>X0TU39_9ZZZZ</name>
<dbReference type="SUPFAM" id="SSF52096">
    <property type="entry name" value="ClpP/crotonase"/>
    <property type="match status" value="1"/>
</dbReference>
<dbReference type="AlphaFoldDB" id="X0TU39"/>
<accession>X0TU39</accession>
<dbReference type="GO" id="GO:0008233">
    <property type="term" value="F:peptidase activity"/>
    <property type="evidence" value="ECO:0007669"/>
    <property type="project" value="InterPro"/>
</dbReference>
<dbReference type="CDD" id="cd07018">
    <property type="entry name" value="S49_SppA_67K_type"/>
    <property type="match status" value="1"/>
</dbReference>